<evidence type="ECO:0000313" key="2">
    <source>
        <dbReference type="Proteomes" id="UP000231333"/>
    </source>
</evidence>
<gene>
    <name evidence="1" type="ORF">COV34_00450</name>
</gene>
<name>A0A2H0QYR7_9BACT</name>
<evidence type="ECO:0000313" key="1">
    <source>
        <dbReference type="EMBL" id="PIR38775.1"/>
    </source>
</evidence>
<reference evidence="1 2" key="1">
    <citation type="submission" date="2017-09" db="EMBL/GenBank/DDBJ databases">
        <title>Depth-based differentiation of microbial function through sediment-hosted aquifers and enrichment of novel symbionts in the deep terrestrial subsurface.</title>
        <authorList>
            <person name="Probst A.J."/>
            <person name="Ladd B."/>
            <person name="Jarett J.K."/>
            <person name="Geller-Mcgrath D.E."/>
            <person name="Sieber C.M."/>
            <person name="Emerson J.B."/>
            <person name="Anantharaman K."/>
            <person name="Thomas B.C."/>
            <person name="Malmstrom R."/>
            <person name="Stieglmeier M."/>
            <person name="Klingl A."/>
            <person name="Woyke T."/>
            <person name="Ryan C.M."/>
            <person name="Banfield J.F."/>
        </authorList>
    </citation>
    <scope>NUCLEOTIDE SEQUENCE [LARGE SCALE GENOMIC DNA]</scope>
    <source>
        <strain evidence="1">CG10_big_fil_rev_8_21_14_0_10_42_12</strain>
    </source>
</reference>
<protein>
    <submittedName>
        <fullName evidence="1">Uncharacterized protein</fullName>
    </submittedName>
</protein>
<dbReference type="AlphaFoldDB" id="A0A2H0QYR7"/>
<comment type="caution">
    <text evidence="1">The sequence shown here is derived from an EMBL/GenBank/DDBJ whole genome shotgun (WGS) entry which is preliminary data.</text>
</comment>
<accession>A0A2H0QYR7</accession>
<dbReference type="EMBL" id="PCXL01000008">
    <property type="protein sequence ID" value="PIR38775.1"/>
    <property type="molecule type" value="Genomic_DNA"/>
</dbReference>
<proteinExistence type="predicted"/>
<dbReference type="Proteomes" id="UP000231333">
    <property type="component" value="Unassembled WGS sequence"/>
</dbReference>
<organism evidence="1 2">
    <name type="scientific">Candidatus Zambryskibacteria bacterium CG10_big_fil_rev_8_21_14_0_10_42_12</name>
    <dbReference type="NCBI Taxonomy" id="1975115"/>
    <lineage>
        <taxon>Bacteria</taxon>
        <taxon>Candidatus Zambryskiibacteriota</taxon>
    </lineage>
</organism>
<sequence length="80" mass="8721">MLPREVKRHMPDTTVVPLPIKQTDTFSVGTALLMCELLREQSPAEIAEVEAMIHGIPCAEKIGLMIDKIIGSQNDLPPAA</sequence>